<gene>
    <name evidence="2" type="ORF">OYT1_ch1693</name>
</gene>
<protein>
    <submittedName>
        <fullName evidence="2">Uncharacterized protein</fullName>
    </submittedName>
</protein>
<evidence type="ECO:0000313" key="3">
    <source>
        <dbReference type="Proteomes" id="UP000033070"/>
    </source>
</evidence>
<evidence type="ECO:0000313" key="2">
    <source>
        <dbReference type="EMBL" id="BBE51232.1"/>
    </source>
</evidence>
<organism evidence="2 3">
    <name type="scientific">Ferriphaselus amnicola</name>
    <dbReference type="NCBI Taxonomy" id="1188319"/>
    <lineage>
        <taxon>Bacteria</taxon>
        <taxon>Pseudomonadati</taxon>
        <taxon>Pseudomonadota</taxon>
        <taxon>Betaproteobacteria</taxon>
        <taxon>Nitrosomonadales</taxon>
        <taxon>Gallionellaceae</taxon>
        <taxon>Ferriphaselus</taxon>
    </lineage>
</organism>
<feature type="compositionally biased region" description="Basic and acidic residues" evidence="1">
    <location>
        <begin position="45"/>
        <end position="62"/>
    </location>
</feature>
<dbReference type="AlphaFoldDB" id="A0A2Z6GD32"/>
<reference evidence="2 3" key="1">
    <citation type="submission" date="2018-06" db="EMBL/GenBank/DDBJ databases">
        <title>OYT1 Genome Sequencing.</title>
        <authorList>
            <person name="Kato S."/>
            <person name="Itoh T."/>
            <person name="Ohkuma M."/>
        </authorList>
    </citation>
    <scope>NUCLEOTIDE SEQUENCE [LARGE SCALE GENOMIC DNA]</scope>
    <source>
        <strain evidence="2 3">OYT1</strain>
    </source>
</reference>
<dbReference type="EMBL" id="AP018738">
    <property type="protein sequence ID" value="BBE51232.1"/>
    <property type="molecule type" value="Genomic_DNA"/>
</dbReference>
<feature type="region of interest" description="Disordered" evidence="1">
    <location>
        <begin position="37"/>
        <end position="62"/>
    </location>
</feature>
<evidence type="ECO:0000256" key="1">
    <source>
        <dbReference type="SAM" id="MobiDB-lite"/>
    </source>
</evidence>
<proteinExistence type="predicted"/>
<sequence>MKGRAASPTSCIGEGACPNRVLQGVVVTVKQARTPHSKVGMQRAVEGREVEEGEHHPHLAVR</sequence>
<accession>A0A2Z6GD32</accession>
<dbReference type="STRING" id="1188319.OYT1_00684"/>
<name>A0A2Z6GD32_9PROT</name>
<dbReference type="Proteomes" id="UP000033070">
    <property type="component" value="Chromosome"/>
</dbReference>
<dbReference type="KEGG" id="fam:OYT1_ch1693"/>
<keyword evidence="3" id="KW-1185">Reference proteome</keyword>